<accession>A0AAV7K104</accession>
<dbReference type="SMART" id="SM00884">
    <property type="entry name" value="Cullin_Nedd8"/>
    <property type="match status" value="1"/>
</dbReference>
<evidence type="ECO:0000256" key="5">
    <source>
        <dbReference type="RuleBase" id="RU003829"/>
    </source>
</evidence>
<dbReference type="InterPro" id="IPR036388">
    <property type="entry name" value="WH-like_DNA-bd_sf"/>
</dbReference>
<dbReference type="InterPro" id="IPR016159">
    <property type="entry name" value="Cullin_repeat-like_dom_sf"/>
</dbReference>
<dbReference type="SUPFAM" id="SSF74788">
    <property type="entry name" value="Cullin repeat-like"/>
    <property type="match status" value="1"/>
</dbReference>
<dbReference type="GO" id="GO:0031625">
    <property type="term" value="F:ubiquitin protein ligase binding"/>
    <property type="evidence" value="ECO:0007669"/>
    <property type="project" value="InterPro"/>
</dbReference>
<sequence length="743" mass="86926">MTQALNTQKSDTFDRKWSDIVRTISSVIRLEGVDRKKWNDSFSDVYALCMPYPVSYADTLNNYLEKFFEQHVLNIKYELDSCHRIHLLNQYSTQWNMFNDGVRYLNSLFSALNSRNAKKGMFDSRQANRLLLSLYGLLGDESKLEVSSMALKCWKEKLIIPLNERLTEAVIFEMQNDRQEVTYRTQIHDLVKSYIEVEAWQVMGQLFYYTHNLEESLLRAERDNYRNEAAARISDSSSTIGDYIQWAHRQLKTARDFGRQYLHAGTQIKLCREIEDRLLVDYLDRLKDEAVHLINKQDFEQLSVMYRLFKDVPEGLSGISDHLQTYYTEQGMNVIHKLKTSKNYQDYITNFLRIHTRYLEITTEYFSADSYSKEAMDHSLEKIVNSPEFTCDGAKAAEILAKQCDAILRKGSKIVSEAEVDERLTQLVTIFSYVDGKDIFLRFYSRNLANRLINSTYISQDSEENMIQKLKACCGYSYTNKLQRMLQDIRISEDLRIKFQLKAGEKNILKVLVLQSGSWPIQRRTAPSFQLPEDLTPLLMGFENFYHSQFSGRTLQWLHYRSTMEVSMTYLKNVHVVVATTYQASILLLFNKQDKVTLEDIMQLYCLPEEDVTRTLASLVESKILQEESQLGGTEYLLNMNYSNKHFKFKIASTMLKDTASDRNNVHHSINEDRKIFLQAAIVRIMKARKAQTHNQLISEVVEQSKSRFQPNISIIKKCIELLMEKQYLVRAEEDKTLYRYCA</sequence>
<feature type="domain" description="Cullin family profile" evidence="6">
    <location>
        <begin position="395"/>
        <end position="620"/>
    </location>
</feature>
<dbReference type="FunFam" id="1.10.10.10:FF:000014">
    <property type="entry name" value="Cullin 1"/>
    <property type="match status" value="1"/>
</dbReference>
<evidence type="ECO:0000256" key="2">
    <source>
        <dbReference type="ARBA" id="ARBA00022499"/>
    </source>
</evidence>
<dbReference type="InterPro" id="IPR016158">
    <property type="entry name" value="Cullin_homology"/>
</dbReference>
<dbReference type="AlphaFoldDB" id="A0AAV7K104"/>
<dbReference type="Proteomes" id="UP001165289">
    <property type="component" value="Unassembled WGS sequence"/>
</dbReference>
<dbReference type="SUPFAM" id="SSF46785">
    <property type="entry name" value="Winged helix' DNA-binding domain"/>
    <property type="match status" value="1"/>
</dbReference>
<dbReference type="InterPro" id="IPR019559">
    <property type="entry name" value="Cullin_neddylation_domain"/>
</dbReference>
<dbReference type="SUPFAM" id="SSF75632">
    <property type="entry name" value="Cullin homology domain"/>
    <property type="match status" value="1"/>
</dbReference>
<name>A0AAV7K104_9METZ</name>
<dbReference type="InterPro" id="IPR059120">
    <property type="entry name" value="Cullin-like_AB"/>
</dbReference>
<keyword evidence="3" id="KW-0832">Ubl conjugation</keyword>
<dbReference type="EMBL" id="JAKMXF010000222">
    <property type="protein sequence ID" value="KAI6654601.1"/>
    <property type="molecule type" value="Genomic_DNA"/>
</dbReference>
<dbReference type="GO" id="GO:0006511">
    <property type="term" value="P:ubiquitin-dependent protein catabolic process"/>
    <property type="evidence" value="ECO:0007669"/>
    <property type="project" value="InterPro"/>
</dbReference>
<dbReference type="PROSITE" id="PS50069">
    <property type="entry name" value="CULLIN_2"/>
    <property type="match status" value="1"/>
</dbReference>
<dbReference type="InterPro" id="IPR001373">
    <property type="entry name" value="Cullin_N"/>
</dbReference>
<evidence type="ECO:0000256" key="3">
    <source>
        <dbReference type="ARBA" id="ARBA00022843"/>
    </source>
</evidence>
<dbReference type="Pfam" id="PF26557">
    <property type="entry name" value="Cullin_AB"/>
    <property type="match status" value="1"/>
</dbReference>
<dbReference type="Gene3D" id="3.30.230.130">
    <property type="entry name" value="Cullin, Chain C, Domain 2"/>
    <property type="match status" value="1"/>
</dbReference>
<dbReference type="Gene3D" id="1.10.10.10">
    <property type="entry name" value="Winged helix-like DNA-binding domain superfamily/Winged helix DNA-binding domain"/>
    <property type="match status" value="1"/>
</dbReference>
<dbReference type="PANTHER" id="PTHR11932">
    <property type="entry name" value="CULLIN"/>
    <property type="match status" value="1"/>
</dbReference>
<evidence type="ECO:0000313" key="8">
    <source>
        <dbReference type="Proteomes" id="UP001165289"/>
    </source>
</evidence>
<dbReference type="Pfam" id="PF10557">
    <property type="entry name" value="Cullin_Nedd8"/>
    <property type="match status" value="1"/>
</dbReference>
<dbReference type="InterPro" id="IPR045093">
    <property type="entry name" value="Cullin"/>
</dbReference>
<dbReference type="InterPro" id="IPR036317">
    <property type="entry name" value="Cullin_homology_sf"/>
</dbReference>
<evidence type="ECO:0000259" key="6">
    <source>
        <dbReference type="PROSITE" id="PS50069"/>
    </source>
</evidence>
<dbReference type="FunFam" id="1.20.1310.10:FF:000002">
    <property type="entry name" value="cullin-3 isoform X1"/>
    <property type="match status" value="1"/>
</dbReference>
<evidence type="ECO:0000313" key="7">
    <source>
        <dbReference type="EMBL" id="KAI6654601.1"/>
    </source>
</evidence>
<proteinExistence type="inferred from homology"/>
<organism evidence="7 8">
    <name type="scientific">Oopsacas minuta</name>
    <dbReference type="NCBI Taxonomy" id="111878"/>
    <lineage>
        <taxon>Eukaryota</taxon>
        <taxon>Metazoa</taxon>
        <taxon>Porifera</taxon>
        <taxon>Hexactinellida</taxon>
        <taxon>Hexasterophora</taxon>
        <taxon>Lyssacinosida</taxon>
        <taxon>Leucopsacidae</taxon>
        <taxon>Oopsacas</taxon>
    </lineage>
</organism>
<keyword evidence="8" id="KW-1185">Reference proteome</keyword>
<dbReference type="Gene3D" id="1.20.1310.10">
    <property type="entry name" value="Cullin Repeats"/>
    <property type="match status" value="4"/>
</dbReference>
<gene>
    <name evidence="7" type="ORF">LOD99_997</name>
</gene>
<dbReference type="Pfam" id="PF00888">
    <property type="entry name" value="Cullin"/>
    <property type="match status" value="1"/>
</dbReference>
<protein>
    <submittedName>
        <fullName evidence="7">Cullin-2-like</fullName>
    </submittedName>
</protein>
<evidence type="ECO:0000256" key="4">
    <source>
        <dbReference type="PROSITE-ProRule" id="PRU00330"/>
    </source>
</evidence>
<keyword evidence="2" id="KW-1017">Isopeptide bond</keyword>
<evidence type="ECO:0000256" key="1">
    <source>
        <dbReference type="ARBA" id="ARBA00006019"/>
    </source>
</evidence>
<comment type="caution">
    <text evidence="7">The sequence shown here is derived from an EMBL/GenBank/DDBJ whole genome shotgun (WGS) entry which is preliminary data.</text>
</comment>
<reference evidence="7 8" key="1">
    <citation type="journal article" date="2023" name="BMC Biol.">
        <title>The compact genome of the sponge Oopsacas minuta (Hexactinellida) is lacking key metazoan core genes.</title>
        <authorList>
            <person name="Santini S."/>
            <person name="Schenkelaars Q."/>
            <person name="Jourda C."/>
            <person name="Duchesne M."/>
            <person name="Belahbib H."/>
            <person name="Rocher C."/>
            <person name="Selva M."/>
            <person name="Riesgo A."/>
            <person name="Vervoort M."/>
            <person name="Leys S.P."/>
            <person name="Kodjabachian L."/>
            <person name="Le Bivic A."/>
            <person name="Borchiellini C."/>
            <person name="Claverie J.M."/>
            <person name="Renard E."/>
        </authorList>
    </citation>
    <scope>NUCLEOTIDE SEQUENCE [LARGE SCALE GENOMIC DNA]</scope>
    <source>
        <strain evidence="7">SPO-2</strain>
    </source>
</reference>
<dbReference type="SMART" id="SM00182">
    <property type="entry name" value="CULLIN"/>
    <property type="match status" value="1"/>
</dbReference>
<dbReference type="InterPro" id="IPR036390">
    <property type="entry name" value="WH_DNA-bd_sf"/>
</dbReference>
<comment type="similarity">
    <text evidence="1 4 5">Belongs to the cullin family.</text>
</comment>